<keyword evidence="1" id="KW-0472">Membrane</keyword>
<keyword evidence="1" id="KW-0812">Transmembrane</keyword>
<gene>
    <name evidence="2" type="ORF">MM415B01824_0011</name>
</gene>
<evidence type="ECO:0008006" key="3">
    <source>
        <dbReference type="Google" id="ProtNLM"/>
    </source>
</evidence>
<organism evidence="2">
    <name type="scientific">viral metagenome</name>
    <dbReference type="NCBI Taxonomy" id="1070528"/>
    <lineage>
        <taxon>unclassified sequences</taxon>
        <taxon>metagenomes</taxon>
        <taxon>organismal metagenomes</taxon>
    </lineage>
</organism>
<feature type="transmembrane region" description="Helical" evidence="1">
    <location>
        <begin position="34"/>
        <end position="55"/>
    </location>
</feature>
<sequence length="86" mass="8689">MEILFVALAAFGGGIAAALMGWLDSGETFIGRKFMASLIRALVAGGVFAVGYTLIGGVTVMDIIIAFVAGAGVDVLGNRIAGSIRV</sequence>
<accession>A0A6M3IGN1</accession>
<dbReference type="EMBL" id="MT141227">
    <property type="protein sequence ID" value="QJA56574.1"/>
    <property type="molecule type" value="Genomic_DNA"/>
</dbReference>
<evidence type="ECO:0000313" key="2">
    <source>
        <dbReference type="EMBL" id="QJA56574.1"/>
    </source>
</evidence>
<name>A0A6M3IGN1_9ZZZZ</name>
<keyword evidence="1" id="KW-1133">Transmembrane helix</keyword>
<dbReference type="AlphaFoldDB" id="A0A6M3IGN1"/>
<proteinExistence type="predicted"/>
<reference evidence="2" key="1">
    <citation type="submission" date="2020-03" db="EMBL/GenBank/DDBJ databases">
        <title>The deep terrestrial virosphere.</title>
        <authorList>
            <person name="Holmfeldt K."/>
            <person name="Nilsson E."/>
            <person name="Simone D."/>
            <person name="Lopez-Fernandez M."/>
            <person name="Wu X."/>
            <person name="de Brujin I."/>
            <person name="Lundin D."/>
            <person name="Andersson A."/>
            <person name="Bertilsson S."/>
            <person name="Dopson M."/>
        </authorList>
    </citation>
    <scope>NUCLEOTIDE SEQUENCE</scope>
    <source>
        <strain evidence="2">MM415B01824</strain>
    </source>
</reference>
<protein>
    <recommendedName>
        <fullName evidence="3">Holin</fullName>
    </recommendedName>
</protein>
<evidence type="ECO:0000256" key="1">
    <source>
        <dbReference type="SAM" id="Phobius"/>
    </source>
</evidence>